<dbReference type="GO" id="GO:0005524">
    <property type="term" value="F:ATP binding"/>
    <property type="evidence" value="ECO:0007669"/>
    <property type="project" value="UniProtKB-UniRule"/>
</dbReference>
<gene>
    <name evidence="2" type="ORF">SARC_17187</name>
</gene>
<proteinExistence type="predicted"/>
<dbReference type="Proteomes" id="UP000054560">
    <property type="component" value="Unassembled WGS sequence"/>
</dbReference>
<accession>A0A0L0F0W6</accession>
<reference evidence="2 3" key="1">
    <citation type="submission" date="2011-02" db="EMBL/GenBank/DDBJ databases">
        <title>The Genome Sequence of Sphaeroforma arctica JP610.</title>
        <authorList>
            <consortium name="The Broad Institute Genome Sequencing Platform"/>
            <person name="Russ C."/>
            <person name="Cuomo C."/>
            <person name="Young S.K."/>
            <person name="Zeng Q."/>
            <person name="Gargeya S."/>
            <person name="Alvarado L."/>
            <person name="Berlin A."/>
            <person name="Chapman S.B."/>
            <person name="Chen Z."/>
            <person name="Freedman E."/>
            <person name="Gellesch M."/>
            <person name="Goldberg J."/>
            <person name="Griggs A."/>
            <person name="Gujja S."/>
            <person name="Heilman E."/>
            <person name="Heiman D."/>
            <person name="Howarth C."/>
            <person name="Mehta T."/>
            <person name="Neiman D."/>
            <person name="Pearson M."/>
            <person name="Roberts A."/>
            <person name="Saif S."/>
            <person name="Shea T."/>
            <person name="Shenoy N."/>
            <person name="Sisk P."/>
            <person name="Stolte C."/>
            <person name="Sykes S."/>
            <person name="White J."/>
            <person name="Yandava C."/>
            <person name="Burger G."/>
            <person name="Gray M.W."/>
            <person name="Holland P.W.H."/>
            <person name="King N."/>
            <person name="Lang F.B.F."/>
            <person name="Roger A.J."/>
            <person name="Ruiz-Trillo I."/>
            <person name="Haas B."/>
            <person name="Nusbaum C."/>
            <person name="Birren B."/>
        </authorList>
    </citation>
    <scope>NUCLEOTIDE SEQUENCE [LARGE SCALE GENOMIC DNA]</scope>
    <source>
        <strain evidence="2 3">JP610</strain>
    </source>
</reference>
<feature type="non-terminal residue" evidence="2">
    <location>
        <position position="78"/>
    </location>
</feature>
<keyword evidence="3" id="KW-1185">Reference proteome</keyword>
<dbReference type="GeneID" id="25917691"/>
<dbReference type="RefSeq" id="XP_014144193.1">
    <property type="nucleotide sequence ID" value="XM_014288718.1"/>
</dbReference>
<dbReference type="InterPro" id="IPR011009">
    <property type="entry name" value="Kinase-like_dom_sf"/>
</dbReference>
<keyword evidence="1" id="KW-0547">Nucleotide-binding</keyword>
<evidence type="ECO:0000256" key="1">
    <source>
        <dbReference type="PROSITE-ProRule" id="PRU10141"/>
    </source>
</evidence>
<sequence length="78" mass="8367">MNVVYTGSLLPLAVSLRETVRHTQGSIAPECLVRVSLLGTGHFGSVYSGVLRVCDHESPVAIKVPSDKTDPSEFIKEA</sequence>
<feature type="binding site" evidence="1">
    <location>
        <position position="63"/>
    </location>
    <ligand>
        <name>ATP</name>
        <dbReference type="ChEBI" id="CHEBI:30616"/>
    </ligand>
</feature>
<keyword evidence="1" id="KW-0067">ATP-binding</keyword>
<evidence type="ECO:0000313" key="2">
    <source>
        <dbReference type="EMBL" id="KNC70291.1"/>
    </source>
</evidence>
<dbReference type="AlphaFoldDB" id="A0A0L0F0W6"/>
<name>A0A0L0F0W6_9EUKA</name>
<dbReference type="EMBL" id="KQ251577">
    <property type="protein sequence ID" value="KNC70291.1"/>
    <property type="molecule type" value="Genomic_DNA"/>
</dbReference>
<protein>
    <recommendedName>
        <fullName evidence="4">Protein kinase domain-containing protein</fullName>
    </recommendedName>
</protein>
<evidence type="ECO:0008006" key="4">
    <source>
        <dbReference type="Google" id="ProtNLM"/>
    </source>
</evidence>
<dbReference type="Gene3D" id="3.30.200.20">
    <property type="entry name" value="Phosphorylase Kinase, domain 1"/>
    <property type="match status" value="1"/>
</dbReference>
<dbReference type="InterPro" id="IPR017441">
    <property type="entry name" value="Protein_kinase_ATP_BS"/>
</dbReference>
<organism evidence="2 3">
    <name type="scientific">Sphaeroforma arctica JP610</name>
    <dbReference type="NCBI Taxonomy" id="667725"/>
    <lineage>
        <taxon>Eukaryota</taxon>
        <taxon>Ichthyosporea</taxon>
        <taxon>Ichthyophonida</taxon>
        <taxon>Sphaeroforma</taxon>
    </lineage>
</organism>
<evidence type="ECO:0000313" key="3">
    <source>
        <dbReference type="Proteomes" id="UP000054560"/>
    </source>
</evidence>
<dbReference type="SUPFAM" id="SSF56112">
    <property type="entry name" value="Protein kinase-like (PK-like)"/>
    <property type="match status" value="1"/>
</dbReference>
<dbReference type="PROSITE" id="PS00107">
    <property type="entry name" value="PROTEIN_KINASE_ATP"/>
    <property type="match status" value="1"/>
</dbReference>